<accession>A0A1B6VJR1</accession>
<reference evidence="1 2" key="1">
    <citation type="submission" date="2016-03" db="EMBL/GenBank/DDBJ databases">
        <title>Draft genome sequence of Gluconobacter cerinus strain CECT 9110.</title>
        <authorList>
            <person name="Sainz F."/>
            <person name="Mas A."/>
            <person name="Torija M.J."/>
        </authorList>
    </citation>
    <scope>NUCLEOTIDE SEQUENCE [LARGE SCALE GENOMIC DNA]</scope>
    <source>
        <strain evidence="1 2">CECT 9110</strain>
    </source>
</reference>
<protein>
    <submittedName>
        <fullName evidence="1">Mobilization protein</fullName>
    </submittedName>
</protein>
<evidence type="ECO:0000313" key="2">
    <source>
        <dbReference type="Proteomes" id="UP000077786"/>
    </source>
</evidence>
<dbReference type="AlphaFoldDB" id="A0A1B6VJR1"/>
<dbReference type="OrthoDB" id="7271478at2"/>
<comment type="caution">
    <text evidence="1">The sequence shown here is derived from an EMBL/GenBank/DDBJ whole genome shotgun (WGS) entry which is preliminary data.</text>
</comment>
<organism evidence="1 2">
    <name type="scientific">Gluconobacter cerinus</name>
    <dbReference type="NCBI Taxonomy" id="38307"/>
    <lineage>
        <taxon>Bacteria</taxon>
        <taxon>Pseudomonadati</taxon>
        <taxon>Pseudomonadota</taxon>
        <taxon>Alphaproteobacteria</taxon>
        <taxon>Acetobacterales</taxon>
        <taxon>Acetobacteraceae</taxon>
        <taxon>Gluconobacter</taxon>
    </lineage>
</organism>
<dbReference type="Proteomes" id="UP000077786">
    <property type="component" value="Unassembled WGS sequence"/>
</dbReference>
<proteinExistence type="predicted"/>
<dbReference type="RefSeq" id="WP_064274737.1">
    <property type="nucleotide sequence ID" value="NZ_LUTU01000008.1"/>
</dbReference>
<dbReference type="Pfam" id="PF21983">
    <property type="entry name" value="NikA-like"/>
    <property type="match status" value="1"/>
</dbReference>
<evidence type="ECO:0000313" key="1">
    <source>
        <dbReference type="EMBL" id="OAJ67450.1"/>
    </source>
</evidence>
<sequence>MPCTPSQPAPSPPRSSRLSIRAHPAELEVWARTAQRHGHATTAHYVRSLLQEHAMTGQQTSELGPELRLLRLELSRIGNNLNQLAHATHCGEAVRCGDVLDAIETTKDRADRLLRSLPLPRRRRFFSQAEAQIAGPVLH</sequence>
<dbReference type="EMBL" id="LUTU01000008">
    <property type="protein sequence ID" value="OAJ67450.1"/>
    <property type="molecule type" value="Genomic_DNA"/>
</dbReference>
<dbReference type="InterPro" id="IPR053842">
    <property type="entry name" value="NikA-like"/>
</dbReference>
<dbReference type="PATRIC" id="fig|38307.3.peg.2119"/>
<name>A0A1B6VJR1_9PROT</name>
<gene>
    <name evidence="1" type="ORF">A0123_02049</name>
</gene>